<organism evidence="1 2">
    <name type="scientific">Scutellospora calospora</name>
    <dbReference type="NCBI Taxonomy" id="85575"/>
    <lineage>
        <taxon>Eukaryota</taxon>
        <taxon>Fungi</taxon>
        <taxon>Fungi incertae sedis</taxon>
        <taxon>Mucoromycota</taxon>
        <taxon>Glomeromycotina</taxon>
        <taxon>Glomeromycetes</taxon>
        <taxon>Diversisporales</taxon>
        <taxon>Gigasporaceae</taxon>
        <taxon>Scutellospora</taxon>
    </lineage>
</organism>
<protein>
    <submittedName>
        <fullName evidence="1">6815_t:CDS:1</fullName>
    </submittedName>
</protein>
<sequence>SIICEVVPSIHGKDKLVVDGHLMVNDKTHNDTYYWYCKKHNTLYCSMHAITKLTGDQHKLKNVSTHNHAAEAAQADIVKAISNIKEQAHQTYNKLSQIIQATTSQISQEVHSCLLTREVLQQVIQRIHRSDLLKEPESLDDLVIPDDMLRTLDRRLSHIPTLAFLLPREIPGAFDKLKVMMPTEANELI</sequence>
<keyword evidence="2" id="KW-1185">Reference proteome</keyword>
<accession>A0ACA9KP78</accession>
<reference evidence="1" key="1">
    <citation type="submission" date="2021-06" db="EMBL/GenBank/DDBJ databases">
        <authorList>
            <person name="Kallberg Y."/>
            <person name="Tangrot J."/>
            <person name="Rosling A."/>
        </authorList>
    </citation>
    <scope>NUCLEOTIDE SEQUENCE</scope>
    <source>
        <strain evidence="1">AU212A</strain>
    </source>
</reference>
<proteinExistence type="predicted"/>
<evidence type="ECO:0000313" key="1">
    <source>
        <dbReference type="EMBL" id="CAG8485300.1"/>
    </source>
</evidence>
<dbReference type="Proteomes" id="UP000789860">
    <property type="component" value="Unassembled WGS sequence"/>
</dbReference>
<name>A0ACA9KP78_9GLOM</name>
<gene>
    <name evidence="1" type="ORF">SCALOS_LOCUS2606</name>
</gene>
<dbReference type="EMBL" id="CAJVPM010002366">
    <property type="protein sequence ID" value="CAG8485300.1"/>
    <property type="molecule type" value="Genomic_DNA"/>
</dbReference>
<feature type="non-terminal residue" evidence="1">
    <location>
        <position position="1"/>
    </location>
</feature>
<evidence type="ECO:0000313" key="2">
    <source>
        <dbReference type="Proteomes" id="UP000789860"/>
    </source>
</evidence>
<comment type="caution">
    <text evidence="1">The sequence shown here is derived from an EMBL/GenBank/DDBJ whole genome shotgun (WGS) entry which is preliminary data.</text>
</comment>